<organism evidence="1 2">
    <name type="scientific">Psychromarinibacter sediminicola</name>
    <dbReference type="NCBI Taxonomy" id="3033385"/>
    <lineage>
        <taxon>Bacteria</taxon>
        <taxon>Pseudomonadati</taxon>
        <taxon>Pseudomonadota</taxon>
        <taxon>Alphaproteobacteria</taxon>
        <taxon>Rhodobacterales</taxon>
        <taxon>Paracoccaceae</taxon>
        <taxon>Psychromarinibacter</taxon>
    </lineage>
</organism>
<gene>
    <name evidence="1" type="ORF">P1J78_20910</name>
</gene>
<comment type="caution">
    <text evidence="1">The sequence shown here is derived from an EMBL/GenBank/DDBJ whole genome shotgun (WGS) entry which is preliminary data.</text>
</comment>
<dbReference type="RefSeq" id="WP_275569331.1">
    <property type="nucleotide sequence ID" value="NZ_JARGYC010000080.1"/>
</dbReference>
<accession>A0AAE3NTE5</accession>
<proteinExistence type="predicted"/>
<dbReference type="AlphaFoldDB" id="A0AAE3NTE5"/>
<name>A0AAE3NTE5_9RHOB</name>
<keyword evidence="2" id="KW-1185">Reference proteome</keyword>
<evidence type="ECO:0000313" key="1">
    <source>
        <dbReference type="EMBL" id="MDF0603208.1"/>
    </source>
</evidence>
<dbReference type="Proteomes" id="UP001220964">
    <property type="component" value="Unassembled WGS sequence"/>
</dbReference>
<protein>
    <submittedName>
        <fullName evidence="1">Uncharacterized protein</fullName>
    </submittedName>
</protein>
<dbReference type="EMBL" id="JARGYC010000080">
    <property type="protein sequence ID" value="MDF0603208.1"/>
    <property type="molecule type" value="Genomic_DNA"/>
</dbReference>
<sequence length="115" mass="13356">MTTAGTMSFEQVQKLASNYNNKSQFRKENPAAYRRAQRKGWLPEIFVGYPDGREKWTKERLKEEAQKYSTRAEFARDHPHAYKAAKKRGWLAHICQHMRQPEGDTCLTSAPLGQI</sequence>
<evidence type="ECO:0000313" key="2">
    <source>
        <dbReference type="Proteomes" id="UP001220964"/>
    </source>
</evidence>
<reference evidence="1" key="1">
    <citation type="submission" date="2023-03" db="EMBL/GenBank/DDBJ databases">
        <title>Multiphase analysis and comparison of six strains from genera Psychromarinibacter, Lutimaribacter, and Maritimibacter, including a novel species: Psychromarinibacter sediminicola sp. nov.</title>
        <authorList>
            <person name="Wang Y.-H."/>
            <person name="Ye M.-Q."/>
            <person name="Du Z.-J."/>
        </authorList>
    </citation>
    <scope>NUCLEOTIDE SEQUENCE</scope>
    <source>
        <strain evidence="1">C21-152</strain>
    </source>
</reference>